<evidence type="ECO:0000256" key="6">
    <source>
        <dbReference type="ARBA" id="ARBA00023004"/>
    </source>
</evidence>
<dbReference type="GO" id="GO:0031419">
    <property type="term" value="F:cobalamin binding"/>
    <property type="evidence" value="ECO:0007669"/>
    <property type="project" value="InterPro"/>
</dbReference>
<dbReference type="InterPro" id="IPR006158">
    <property type="entry name" value="Cobalamin-bd"/>
</dbReference>
<dbReference type="SMART" id="SM00729">
    <property type="entry name" value="Elp3"/>
    <property type="match status" value="1"/>
</dbReference>
<accession>A0A2M6WM54</accession>
<dbReference type="Gene3D" id="3.40.50.280">
    <property type="entry name" value="Cobalamin-binding domain"/>
    <property type="match status" value="1"/>
</dbReference>
<dbReference type="SFLD" id="SFLDS00029">
    <property type="entry name" value="Radical_SAM"/>
    <property type="match status" value="1"/>
</dbReference>
<dbReference type="InterPro" id="IPR006638">
    <property type="entry name" value="Elp3/MiaA/NifB-like_rSAM"/>
</dbReference>
<feature type="transmembrane region" description="Helical" evidence="8">
    <location>
        <begin position="456"/>
        <end position="481"/>
    </location>
</feature>
<keyword evidence="7" id="KW-0411">Iron-sulfur</keyword>
<evidence type="ECO:0000256" key="1">
    <source>
        <dbReference type="ARBA" id="ARBA00001966"/>
    </source>
</evidence>
<dbReference type="PROSITE" id="PS51332">
    <property type="entry name" value="B12_BINDING"/>
    <property type="match status" value="1"/>
</dbReference>
<evidence type="ECO:0000256" key="5">
    <source>
        <dbReference type="ARBA" id="ARBA00022723"/>
    </source>
</evidence>
<reference evidence="11" key="1">
    <citation type="submission" date="2017-09" db="EMBL/GenBank/DDBJ databases">
        <title>Depth-based differentiation of microbial function through sediment-hosted aquifers and enrichment of novel symbionts in the deep terrestrial subsurface.</title>
        <authorList>
            <person name="Probst A.J."/>
            <person name="Ladd B."/>
            <person name="Jarett J.K."/>
            <person name="Geller-Mcgrath D.E."/>
            <person name="Sieber C.M.K."/>
            <person name="Emerson J.B."/>
            <person name="Anantharaman K."/>
            <person name="Thomas B.C."/>
            <person name="Malmstrom R."/>
            <person name="Stieglmeier M."/>
            <person name="Klingl A."/>
            <person name="Woyke T."/>
            <person name="Ryan C.M."/>
            <person name="Banfield J.F."/>
        </authorList>
    </citation>
    <scope>NUCLEOTIDE SEQUENCE [LARGE SCALE GENOMIC DNA]</scope>
</reference>
<dbReference type="PANTHER" id="PTHR43409:SF7">
    <property type="entry name" value="BLL1977 PROTEIN"/>
    <property type="match status" value="1"/>
</dbReference>
<evidence type="ECO:0000259" key="9">
    <source>
        <dbReference type="PROSITE" id="PS51332"/>
    </source>
</evidence>
<proteinExistence type="predicted"/>
<dbReference type="InterPro" id="IPR007197">
    <property type="entry name" value="rSAM"/>
</dbReference>
<dbReference type="Pfam" id="PF04055">
    <property type="entry name" value="Radical_SAM"/>
    <property type="match status" value="1"/>
</dbReference>
<evidence type="ECO:0000313" key="11">
    <source>
        <dbReference type="Proteomes" id="UP000229335"/>
    </source>
</evidence>
<organism evidence="10 11">
    <name type="scientific">Candidatus Falkowbacteria bacterium CG10_big_fil_rev_8_21_14_0_10_43_11</name>
    <dbReference type="NCBI Taxonomy" id="1974568"/>
    <lineage>
        <taxon>Bacteria</taxon>
        <taxon>Candidatus Falkowiibacteriota</taxon>
    </lineage>
</organism>
<keyword evidence="5" id="KW-0479">Metal-binding</keyword>
<comment type="cofactor">
    <cofactor evidence="1">
        <name>[4Fe-4S] cluster</name>
        <dbReference type="ChEBI" id="CHEBI:49883"/>
    </cofactor>
</comment>
<dbReference type="SFLD" id="SFLDG01082">
    <property type="entry name" value="B12-binding_domain_containing"/>
    <property type="match status" value="1"/>
</dbReference>
<comment type="caution">
    <text evidence="10">The sequence shown here is derived from an EMBL/GenBank/DDBJ whole genome shotgun (WGS) entry which is preliminary data.</text>
</comment>
<keyword evidence="3" id="KW-0808">Transferase</keyword>
<keyword evidence="4" id="KW-0949">S-adenosyl-L-methionine</keyword>
<dbReference type="Pfam" id="PF02310">
    <property type="entry name" value="B12-binding"/>
    <property type="match status" value="1"/>
</dbReference>
<evidence type="ECO:0000256" key="7">
    <source>
        <dbReference type="ARBA" id="ARBA00023014"/>
    </source>
</evidence>
<dbReference type="Proteomes" id="UP000229335">
    <property type="component" value="Unassembled WGS sequence"/>
</dbReference>
<protein>
    <recommendedName>
        <fullName evidence="9">B12-binding domain-containing protein</fullName>
    </recommendedName>
</protein>
<dbReference type="InterPro" id="IPR051198">
    <property type="entry name" value="BchE-like"/>
</dbReference>
<dbReference type="CDD" id="cd02068">
    <property type="entry name" value="radical_SAM_B12_BD"/>
    <property type="match status" value="1"/>
</dbReference>
<gene>
    <name evidence="10" type="ORF">COU00_01835</name>
</gene>
<keyword evidence="6" id="KW-0408">Iron</keyword>
<dbReference type="Gene3D" id="3.80.30.20">
    <property type="entry name" value="tm_1862 like domain"/>
    <property type="match status" value="1"/>
</dbReference>
<dbReference type="GO" id="GO:0051539">
    <property type="term" value="F:4 iron, 4 sulfur cluster binding"/>
    <property type="evidence" value="ECO:0007669"/>
    <property type="project" value="UniProtKB-KW"/>
</dbReference>
<dbReference type="EMBL" id="PFAS01000030">
    <property type="protein sequence ID" value="PIT93880.1"/>
    <property type="molecule type" value="Genomic_DNA"/>
</dbReference>
<feature type="domain" description="B12-binding" evidence="9">
    <location>
        <begin position="10"/>
        <end position="152"/>
    </location>
</feature>
<dbReference type="AlphaFoldDB" id="A0A2M6WM54"/>
<dbReference type="GO" id="GO:0003824">
    <property type="term" value="F:catalytic activity"/>
    <property type="evidence" value="ECO:0007669"/>
    <property type="project" value="InterPro"/>
</dbReference>
<evidence type="ECO:0000256" key="2">
    <source>
        <dbReference type="ARBA" id="ARBA00022603"/>
    </source>
</evidence>
<evidence type="ECO:0000256" key="3">
    <source>
        <dbReference type="ARBA" id="ARBA00022679"/>
    </source>
</evidence>
<dbReference type="InterPro" id="IPR034466">
    <property type="entry name" value="Methyltransferase_Class_B"/>
</dbReference>
<keyword evidence="8" id="KW-1133">Transmembrane helix</keyword>
<evidence type="ECO:0000313" key="10">
    <source>
        <dbReference type="EMBL" id="PIT93880.1"/>
    </source>
</evidence>
<keyword evidence="8" id="KW-0812">Transmembrane</keyword>
<dbReference type="GO" id="GO:0046872">
    <property type="term" value="F:metal ion binding"/>
    <property type="evidence" value="ECO:0007669"/>
    <property type="project" value="UniProtKB-KW"/>
</dbReference>
<dbReference type="InterPro" id="IPR058240">
    <property type="entry name" value="rSAM_sf"/>
</dbReference>
<dbReference type="InterPro" id="IPR023404">
    <property type="entry name" value="rSAM_horseshoe"/>
</dbReference>
<evidence type="ECO:0000256" key="8">
    <source>
        <dbReference type="SAM" id="Phobius"/>
    </source>
</evidence>
<keyword evidence="2" id="KW-0489">Methyltransferase</keyword>
<evidence type="ECO:0000256" key="4">
    <source>
        <dbReference type="ARBA" id="ARBA00022691"/>
    </source>
</evidence>
<keyword evidence="8" id="KW-0472">Membrane</keyword>
<dbReference type="PANTHER" id="PTHR43409">
    <property type="entry name" value="ANAEROBIC MAGNESIUM-PROTOPORPHYRIN IX MONOMETHYL ESTER CYCLASE-RELATED"/>
    <property type="match status" value="1"/>
</dbReference>
<name>A0A2M6WM54_9BACT</name>
<dbReference type="SFLD" id="SFLDG01123">
    <property type="entry name" value="methyltransferase_(Class_B)"/>
    <property type="match status" value="1"/>
</dbReference>
<dbReference type="SUPFAM" id="SSF102114">
    <property type="entry name" value="Radical SAM enzymes"/>
    <property type="match status" value="1"/>
</dbReference>
<sequence length="539" mass="62065">MEKYLFRMVTPACTPYNIYKDQLRKTTALGPVCVATAADKLPNWRAEVIDENNCRKYCPKDANDRPDHERLQEIRSARAVGFYCSLTSTMPRAFELARQYKAMGVITIAGGKHVNALPEEALNNGVDVVCFGDGEEVIKEVLTALENNRPLLNVKGIMFRDINGAIVRTEPRALIADLNSLPLPNFNLVRYAKLIYYPVSWWRGCNMKCEFCMVNETIRIAPAECLYWQIVDLFEARGAKNFFIVDDHFGGDLRSGTCRAEAIRFCQMIALYQKSAGVRFYLNVQMRLDDAKYPDMIAAMRTAGVHMVCIGYESPIDEELRAMRKGYKSEDMLALTKIFIKAGFFVHGMFILGYPQEKTETQFVKLPIAERTKKFICFIKLSKMHTAQILLPVPLPGTKLRARLELDRRIYPLEQIGWEYYDGQFALFEPDNGANPEELQAAAKIIMSYCYNLRHFFHVAFALIIGFPSIVFPSVLTLATLKVRHIKSAFRLWRRYFWRTQKIRFLGHFVIKGWLAKFKRSDFPLKLQQARQKLPKNKT</sequence>